<reference evidence="3" key="1">
    <citation type="submission" date="2016-10" db="EMBL/GenBank/DDBJ databases">
        <authorList>
            <person name="Varghese N."/>
            <person name="Submissions S."/>
        </authorList>
    </citation>
    <scope>NUCLEOTIDE SEQUENCE [LARGE SCALE GENOMIC DNA]</scope>
    <source>
        <strain evidence="3">DSM 45421</strain>
    </source>
</reference>
<dbReference type="InterPro" id="IPR036388">
    <property type="entry name" value="WH-like_DNA-bd_sf"/>
</dbReference>
<name>A0A1G6P9L5_9ACTN</name>
<proteinExistence type="predicted"/>
<dbReference type="PROSITE" id="PS50995">
    <property type="entry name" value="HTH_MARR_2"/>
    <property type="match status" value="1"/>
</dbReference>
<dbReference type="EMBL" id="FMZF01000003">
    <property type="protein sequence ID" value="SDC76117.1"/>
    <property type="molecule type" value="Genomic_DNA"/>
</dbReference>
<dbReference type="SMART" id="SM00347">
    <property type="entry name" value="HTH_MARR"/>
    <property type="match status" value="1"/>
</dbReference>
<organism evidence="2 3">
    <name type="scientific">Geodermatophilus telluris</name>
    <dbReference type="NCBI Taxonomy" id="1190417"/>
    <lineage>
        <taxon>Bacteria</taxon>
        <taxon>Bacillati</taxon>
        <taxon>Actinomycetota</taxon>
        <taxon>Actinomycetes</taxon>
        <taxon>Geodermatophilales</taxon>
        <taxon>Geodermatophilaceae</taxon>
        <taxon>Geodermatophilus</taxon>
    </lineage>
</organism>
<dbReference type="PANTHER" id="PTHR33164">
    <property type="entry name" value="TRANSCRIPTIONAL REGULATOR, MARR FAMILY"/>
    <property type="match status" value="1"/>
</dbReference>
<evidence type="ECO:0000259" key="1">
    <source>
        <dbReference type="PROSITE" id="PS50995"/>
    </source>
</evidence>
<dbReference type="PANTHER" id="PTHR33164:SF99">
    <property type="entry name" value="MARR FAMILY REGULATORY PROTEIN"/>
    <property type="match status" value="1"/>
</dbReference>
<dbReference type="PRINTS" id="PR00598">
    <property type="entry name" value="HTHMARR"/>
</dbReference>
<dbReference type="AlphaFoldDB" id="A0A1G6P9L5"/>
<dbReference type="SUPFAM" id="SSF46785">
    <property type="entry name" value="Winged helix' DNA-binding domain"/>
    <property type="match status" value="1"/>
</dbReference>
<dbReference type="RefSeq" id="WP_091366104.1">
    <property type="nucleotide sequence ID" value="NZ_FMZF01000003.1"/>
</dbReference>
<evidence type="ECO:0000313" key="3">
    <source>
        <dbReference type="Proteomes" id="UP000199416"/>
    </source>
</evidence>
<dbReference type="Gene3D" id="1.10.10.10">
    <property type="entry name" value="Winged helix-like DNA-binding domain superfamily/Winged helix DNA-binding domain"/>
    <property type="match status" value="1"/>
</dbReference>
<dbReference type="Proteomes" id="UP000199416">
    <property type="component" value="Unassembled WGS sequence"/>
</dbReference>
<sequence>MPQPQEEPVGLAVTRTSRTLARAFEQALAAAGGSTPTWLVLLSARTGSHRTQAELAAAVGVRGPTLTHHLDGMERAGLVTRAPVPGDRRGQRVVLTPAGEELFLRLREAAAAFDRRLRAGLAEAEVAQLRRLLATLAGNVAD</sequence>
<dbReference type="InterPro" id="IPR039422">
    <property type="entry name" value="MarR/SlyA-like"/>
</dbReference>
<keyword evidence="3" id="KW-1185">Reference proteome</keyword>
<feature type="domain" description="HTH marR-type" evidence="1">
    <location>
        <begin position="6"/>
        <end position="138"/>
    </location>
</feature>
<dbReference type="Pfam" id="PF12802">
    <property type="entry name" value="MarR_2"/>
    <property type="match status" value="1"/>
</dbReference>
<protein>
    <submittedName>
        <fullName evidence="2">MarR family transcriptional regulator, transcriptional regulator for hemolysin</fullName>
    </submittedName>
</protein>
<accession>A0A1G6P9L5</accession>
<dbReference type="GO" id="GO:0003700">
    <property type="term" value="F:DNA-binding transcription factor activity"/>
    <property type="evidence" value="ECO:0007669"/>
    <property type="project" value="InterPro"/>
</dbReference>
<dbReference type="OrthoDB" id="4462574at2"/>
<evidence type="ECO:0000313" key="2">
    <source>
        <dbReference type="EMBL" id="SDC76117.1"/>
    </source>
</evidence>
<dbReference type="InterPro" id="IPR036390">
    <property type="entry name" value="WH_DNA-bd_sf"/>
</dbReference>
<gene>
    <name evidence="2" type="ORF">SAMN05660690_2442</name>
</gene>
<dbReference type="InterPro" id="IPR000835">
    <property type="entry name" value="HTH_MarR-typ"/>
</dbReference>
<dbReference type="GO" id="GO:0006950">
    <property type="term" value="P:response to stress"/>
    <property type="evidence" value="ECO:0007669"/>
    <property type="project" value="TreeGrafter"/>
</dbReference>